<reference evidence="5" key="2">
    <citation type="submission" date="2019-01" db="EMBL/GenBank/DDBJ databases">
        <title>Genome sequence of Desulfonema ishimotonii strain Tokyo 01.</title>
        <authorList>
            <person name="Fukui M."/>
        </authorList>
    </citation>
    <scope>NUCLEOTIDE SEQUENCE [LARGE SCALE GENOMIC DNA]</scope>
    <source>
        <strain evidence="5">Tokyo 01</strain>
    </source>
</reference>
<dbReference type="InterPro" id="IPR009057">
    <property type="entry name" value="Homeodomain-like_sf"/>
</dbReference>
<keyword evidence="1" id="KW-1133">Transmembrane helix</keyword>
<dbReference type="SUPFAM" id="SSF46689">
    <property type="entry name" value="Homeodomain-like"/>
    <property type="match status" value="1"/>
</dbReference>
<dbReference type="OrthoDB" id="5423058at2"/>
<evidence type="ECO:0000313" key="5">
    <source>
        <dbReference type="Proteomes" id="UP000288096"/>
    </source>
</evidence>
<dbReference type="InterPro" id="IPR025959">
    <property type="entry name" value="Winged_HTH_dom"/>
</dbReference>
<dbReference type="AlphaFoldDB" id="A0A401FU19"/>
<dbReference type="InterPro" id="IPR036397">
    <property type="entry name" value="RNaseH_sf"/>
</dbReference>
<dbReference type="RefSeq" id="WP_124327875.1">
    <property type="nucleotide sequence ID" value="NZ_BEXT01000001.1"/>
</dbReference>
<evidence type="ECO:0000259" key="3">
    <source>
        <dbReference type="Pfam" id="PF13592"/>
    </source>
</evidence>
<evidence type="ECO:0000313" key="4">
    <source>
        <dbReference type="EMBL" id="GBC60466.1"/>
    </source>
</evidence>
<dbReference type="InterPro" id="IPR038717">
    <property type="entry name" value="Tc1-like_DDE_dom"/>
</dbReference>
<keyword evidence="5" id="KW-1185">Reference proteome</keyword>
<reference evidence="5" key="1">
    <citation type="submission" date="2017-11" db="EMBL/GenBank/DDBJ databases">
        <authorList>
            <person name="Watanabe M."/>
            <person name="Kojima H."/>
        </authorList>
    </citation>
    <scope>NUCLEOTIDE SEQUENCE [LARGE SCALE GENOMIC DNA]</scope>
    <source>
        <strain evidence="5">Tokyo 01</strain>
    </source>
</reference>
<comment type="caution">
    <text evidence="4">The sequence shown here is derived from an EMBL/GenBank/DDBJ whole genome shotgun (WGS) entry which is preliminary data.</text>
</comment>
<evidence type="ECO:0000256" key="1">
    <source>
        <dbReference type="SAM" id="Phobius"/>
    </source>
</evidence>
<dbReference type="EMBL" id="BEXT01000001">
    <property type="protein sequence ID" value="GBC60466.1"/>
    <property type="molecule type" value="Genomic_DNA"/>
</dbReference>
<dbReference type="Gene3D" id="3.30.420.10">
    <property type="entry name" value="Ribonuclease H-like superfamily/Ribonuclease H"/>
    <property type="match status" value="1"/>
</dbReference>
<keyword evidence="1" id="KW-0472">Membrane</keyword>
<dbReference type="Proteomes" id="UP000288096">
    <property type="component" value="Unassembled WGS sequence"/>
</dbReference>
<feature type="domain" description="Winged helix-turn helix" evidence="3">
    <location>
        <begin position="113"/>
        <end position="165"/>
    </location>
</feature>
<organism evidence="4 5">
    <name type="scientific">Desulfonema ishimotonii</name>
    <dbReference type="NCBI Taxonomy" id="45657"/>
    <lineage>
        <taxon>Bacteria</taxon>
        <taxon>Pseudomonadati</taxon>
        <taxon>Thermodesulfobacteriota</taxon>
        <taxon>Desulfobacteria</taxon>
        <taxon>Desulfobacterales</taxon>
        <taxon>Desulfococcaceae</taxon>
        <taxon>Desulfonema</taxon>
    </lineage>
</organism>
<dbReference type="Pfam" id="PF13358">
    <property type="entry name" value="DDE_3"/>
    <property type="match status" value="1"/>
</dbReference>
<dbReference type="InterPro" id="IPR047655">
    <property type="entry name" value="Transpos_IS630-like"/>
</dbReference>
<protein>
    <submittedName>
        <fullName evidence="4">IS630 family transposase</fullName>
    </submittedName>
</protein>
<evidence type="ECO:0000259" key="2">
    <source>
        <dbReference type="Pfam" id="PF13358"/>
    </source>
</evidence>
<proteinExistence type="predicted"/>
<dbReference type="GO" id="GO:0003676">
    <property type="term" value="F:nucleic acid binding"/>
    <property type="evidence" value="ECO:0007669"/>
    <property type="project" value="InterPro"/>
</dbReference>
<dbReference type="NCBIfam" id="NF033545">
    <property type="entry name" value="transpos_IS630"/>
    <property type="match status" value="1"/>
</dbReference>
<sequence length="355" mass="41286">MKKKRSLNIRTHIFMPEETETLKRYRDGQKDYRLKLRFIALLLIAGNTGTDIVAAAVGKDIRTVETWYGKYLTHGPDALNSFQYQPKRCFLSDDQLADVIAWVKKELPSDTKVICHYIREQTGIAYCQSAVAKLLKKNGLKRLRPKLIPGKPPSEKEQTDFIEKYEELRKSAADPESGKVVIFCDAMHSVHQTVPAMCRGDPSERPVLKANSGRQRLNIMGGYDPVACKLIHETDEKNCDSEKAVIFFKKLLRTYPKARMIKVFLDNATCFHALNTKEWLEKNPRISLHFLPAYAPNLNLIERLWRFVKGKLIRNTYYEKYKTFRCHTFRLLNNIHHYKSELSSLMTEKFQIIRQ</sequence>
<feature type="domain" description="Tc1-like transposase DDE" evidence="2">
    <location>
        <begin position="181"/>
        <end position="324"/>
    </location>
</feature>
<name>A0A401FU19_9BACT</name>
<accession>A0A401FU19</accession>
<feature type="transmembrane region" description="Helical" evidence="1">
    <location>
        <begin position="36"/>
        <end position="57"/>
    </location>
</feature>
<gene>
    <name evidence="4" type="ORF">DENIS_1419</name>
</gene>
<dbReference type="Pfam" id="PF13592">
    <property type="entry name" value="HTH_33"/>
    <property type="match status" value="1"/>
</dbReference>
<keyword evidence="1" id="KW-0812">Transmembrane</keyword>